<name>A0A1I7YFE7_9BILA</name>
<evidence type="ECO:0000259" key="7">
    <source>
        <dbReference type="PROSITE" id="PS50089"/>
    </source>
</evidence>
<feature type="region of interest" description="Disordered" evidence="6">
    <location>
        <begin position="58"/>
        <end position="127"/>
    </location>
</feature>
<dbReference type="InterPro" id="IPR018957">
    <property type="entry name" value="Znf_C3HC4_RING-type"/>
</dbReference>
<dbReference type="InterPro" id="IPR052256">
    <property type="entry name" value="E3_ubiquitin-ligase_CHFR"/>
</dbReference>
<organism evidence="8 9">
    <name type="scientific">Steinernema glaseri</name>
    <dbReference type="NCBI Taxonomy" id="37863"/>
    <lineage>
        <taxon>Eukaryota</taxon>
        <taxon>Metazoa</taxon>
        <taxon>Ecdysozoa</taxon>
        <taxon>Nematoda</taxon>
        <taxon>Chromadorea</taxon>
        <taxon>Rhabditida</taxon>
        <taxon>Tylenchina</taxon>
        <taxon>Panagrolaimomorpha</taxon>
        <taxon>Strongyloidoidea</taxon>
        <taxon>Steinernematidae</taxon>
        <taxon>Steinernema</taxon>
    </lineage>
</organism>
<dbReference type="GO" id="GO:0004842">
    <property type="term" value="F:ubiquitin-protein transferase activity"/>
    <property type="evidence" value="ECO:0007669"/>
    <property type="project" value="TreeGrafter"/>
</dbReference>
<feature type="compositionally biased region" description="Low complexity" evidence="6">
    <location>
        <begin position="106"/>
        <end position="115"/>
    </location>
</feature>
<dbReference type="GO" id="GO:0006511">
    <property type="term" value="P:ubiquitin-dependent protein catabolic process"/>
    <property type="evidence" value="ECO:0007669"/>
    <property type="project" value="TreeGrafter"/>
</dbReference>
<dbReference type="AlphaFoldDB" id="A0A1I7YFE7"/>
<evidence type="ECO:0000256" key="1">
    <source>
        <dbReference type="ARBA" id="ARBA00022723"/>
    </source>
</evidence>
<dbReference type="Proteomes" id="UP000095287">
    <property type="component" value="Unplaced"/>
</dbReference>
<evidence type="ECO:0000256" key="5">
    <source>
        <dbReference type="SAM" id="Coils"/>
    </source>
</evidence>
<evidence type="ECO:0000256" key="6">
    <source>
        <dbReference type="SAM" id="MobiDB-lite"/>
    </source>
</evidence>
<feature type="coiled-coil region" evidence="5">
    <location>
        <begin position="135"/>
        <end position="162"/>
    </location>
</feature>
<dbReference type="PROSITE" id="PS00518">
    <property type="entry name" value="ZF_RING_1"/>
    <property type="match status" value="1"/>
</dbReference>
<keyword evidence="3" id="KW-0862">Zinc</keyword>
<dbReference type="InterPro" id="IPR017907">
    <property type="entry name" value="Znf_RING_CS"/>
</dbReference>
<keyword evidence="2 4" id="KW-0863">Zinc-finger</keyword>
<keyword evidence="5" id="KW-0175">Coiled coil</keyword>
<evidence type="ECO:0000256" key="2">
    <source>
        <dbReference type="ARBA" id="ARBA00022771"/>
    </source>
</evidence>
<evidence type="ECO:0000313" key="9">
    <source>
        <dbReference type="WBParaSite" id="L893_g15583.t1"/>
    </source>
</evidence>
<dbReference type="GO" id="GO:0008270">
    <property type="term" value="F:zinc ion binding"/>
    <property type="evidence" value="ECO:0007669"/>
    <property type="project" value="UniProtKB-KW"/>
</dbReference>
<dbReference type="InterPro" id="IPR013083">
    <property type="entry name" value="Znf_RING/FYVE/PHD"/>
</dbReference>
<sequence>MSSMYDTINIFNALATTFAREYINVNLAEVTDDEDFDNVQTPRMTLGYDWRTANTEVVQPRQRRARRGRTVAATTESRTSVARRDSAEIQGPLTRSRKRQMERAKPSISSSTTPEEPQPPKKVRAADPLCPPVAELTVEDKLKEKEQELQEAKDRLESCQRSTEKTLSCAICMGILHRPMDLSPCAHKFCSSCMSTLLKEKLTSTHPCHSCPQCRMEMYALTKDASTSEHVENYYATFPEQKPDPKELEKRDKGDKILAICRQSNGTIVLPPQIRGRSKLPLRAP</sequence>
<dbReference type="PANTHER" id="PTHR16079">
    <property type="entry name" value="UBIQUITIN LIGASE PROTEIN CHFR"/>
    <property type="match status" value="1"/>
</dbReference>
<dbReference type="WBParaSite" id="L893_g15583.t1">
    <property type="protein sequence ID" value="L893_g15583.t1"/>
    <property type="gene ID" value="L893_g15583"/>
</dbReference>
<accession>A0A1I7YFE7</accession>
<dbReference type="GO" id="GO:0016567">
    <property type="term" value="P:protein ubiquitination"/>
    <property type="evidence" value="ECO:0007669"/>
    <property type="project" value="TreeGrafter"/>
</dbReference>
<protein>
    <submittedName>
        <fullName evidence="9">RING-type domain-containing protein</fullName>
    </submittedName>
</protein>
<dbReference type="SUPFAM" id="SSF57850">
    <property type="entry name" value="RING/U-box"/>
    <property type="match status" value="1"/>
</dbReference>
<proteinExistence type="predicted"/>
<dbReference type="PROSITE" id="PS50089">
    <property type="entry name" value="ZF_RING_2"/>
    <property type="match status" value="1"/>
</dbReference>
<keyword evidence="1" id="KW-0479">Metal-binding</keyword>
<keyword evidence="8" id="KW-1185">Reference proteome</keyword>
<evidence type="ECO:0000256" key="3">
    <source>
        <dbReference type="ARBA" id="ARBA00022833"/>
    </source>
</evidence>
<dbReference type="PANTHER" id="PTHR16079:SF4">
    <property type="entry name" value="E3 UBIQUITIN-PROTEIN LIGASE CHFR"/>
    <property type="match status" value="1"/>
</dbReference>
<dbReference type="Pfam" id="PF00097">
    <property type="entry name" value="zf-C3HC4"/>
    <property type="match status" value="1"/>
</dbReference>
<dbReference type="SMART" id="SM00184">
    <property type="entry name" value="RING"/>
    <property type="match status" value="1"/>
</dbReference>
<dbReference type="Gene3D" id="3.30.40.10">
    <property type="entry name" value="Zinc/RING finger domain, C3HC4 (zinc finger)"/>
    <property type="match status" value="1"/>
</dbReference>
<evidence type="ECO:0000256" key="4">
    <source>
        <dbReference type="PROSITE-ProRule" id="PRU00175"/>
    </source>
</evidence>
<dbReference type="InterPro" id="IPR001841">
    <property type="entry name" value="Znf_RING"/>
</dbReference>
<evidence type="ECO:0000313" key="8">
    <source>
        <dbReference type="Proteomes" id="UP000095287"/>
    </source>
</evidence>
<reference evidence="9" key="1">
    <citation type="submission" date="2016-11" db="UniProtKB">
        <authorList>
            <consortium name="WormBaseParasite"/>
        </authorList>
    </citation>
    <scope>IDENTIFICATION</scope>
</reference>
<feature type="domain" description="RING-type" evidence="7">
    <location>
        <begin position="169"/>
        <end position="215"/>
    </location>
</feature>
<dbReference type="GO" id="GO:0005634">
    <property type="term" value="C:nucleus"/>
    <property type="evidence" value="ECO:0007669"/>
    <property type="project" value="TreeGrafter"/>
</dbReference>